<dbReference type="STRING" id="503106.A0A218Z6G3"/>
<dbReference type="InterPro" id="IPR000683">
    <property type="entry name" value="Gfo/Idh/MocA-like_OxRdtase_N"/>
</dbReference>
<comment type="catalytic activity">
    <reaction evidence="5">
        <text>D-xylose + NADP(+) = D-xylono-1,5-lactone + NADPH + H(+)</text>
        <dbReference type="Rhea" id="RHEA:22000"/>
        <dbReference type="ChEBI" id="CHEBI:15378"/>
        <dbReference type="ChEBI" id="CHEBI:15867"/>
        <dbReference type="ChEBI" id="CHEBI:53455"/>
        <dbReference type="ChEBI" id="CHEBI:57783"/>
        <dbReference type="ChEBI" id="CHEBI:58349"/>
        <dbReference type="EC" id="1.1.1.179"/>
    </reaction>
</comment>
<feature type="domain" description="Gfo/Idh/MocA-like oxidoreductase N-terminal" evidence="6">
    <location>
        <begin position="27"/>
        <end position="134"/>
    </location>
</feature>
<dbReference type="PANTHER" id="PTHR22604:SF105">
    <property type="entry name" value="TRANS-1,2-DIHYDROBENZENE-1,2-DIOL DEHYDROGENASE"/>
    <property type="match status" value="1"/>
</dbReference>
<evidence type="ECO:0000256" key="4">
    <source>
        <dbReference type="ARBA" id="ARBA00042988"/>
    </source>
</evidence>
<dbReference type="Pfam" id="PF22725">
    <property type="entry name" value="GFO_IDH_MocA_C3"/>
    <property type="match status" value="1"/>
</dbReference>
<reference evidence="8 9" key="1">
    <citation type="submission" date="2017-04" db="EMBL/GenBank/DDBJ databases">
        <title>Draft genome sequence of Marssonina coronaria NL1: causal agent of apple blotch.</title>
        <authorList>
            <person name="Cheng Q."/>
        </authorList>
    </citation>
    <scope>NUCLEOTIDE SEQUENCE [LARGE SCALE GENOMIC DNA]</scope>
    <source>
        <strain evidence="8 9">NL1</strain>
    </source>
</reference>
<organism evidence="8 9">
    <name type="scientific">Diplocarpon coronariae</name>
    <dbReference type="NCBI Taxonomy" id="2795749"/>
    <lineage>
        <taxon>Eukaryota</taxon>
        <taxon>Fungi</taxon>
        <taxon>Dikarya</taxon>
        <taxon>Ascomycota</taxon>
        <taxon>Pezizomycotina</taxon>
        <taxon>Leotiomycetes</taxon>
        <taxon>Helotiales</taxon>
        <taxon>Drepanopezizaceae</taxon>
        <taxon>Diplocarpon</taxon>
    </lineage>
</organism>
<keyword evidence="9" id="KW-1185">Reference proteome</keyword>
<dbReference type="GO" id="GO:0047837">
    <property type="term" value="F:D-xylose 1-dehydrogenase (NADP+) activity"/>
    <property type="evidence" value="ECO:0007669"/>
    <property type="project" value="UniProtKB-EC"/>
</dbReference>
<evidence type="ECO:0000313" key="8">
    <source>
        <dbReference type="EMBL" id="OWP03190.1"/>
    </source>
</evidence>
<name>A0A218Z6G3_9HELO</name>
<evidence type="ECO:0000259" key="6">
    <source>
        <dbReference type="Pfam" id="PF01408"/>
    </source>
</evidence>
<dbReference type="OrthoDB" id="6417021at2759"/>
<dbReference type="InterPro" id="IPR055170">
    <property type="entry name" value="GFO_IDH_MocA-like_dom"/>
</dbReference>
<proteinExistence type="inferred from homology"/>
<evidence type="ECO:0000259" key="7">
    <source>
        <dbReference type="Pfam" id="PF22725"/>
    </source>
</evidence>
<dbReference type="Gene3D" id="3.30.360.10">
    <property type="entry name" value="Dihydrodipicolinate Reductase, domain 2"/>
    <property type="match status" value="1"/>
</dbReference>
<dbReference type="InterPro" id="IPR036291">
    <property type="entry name" value="NAD(P)-bd_dom_sf"/>
</dbReference>
<dbReference type="PANTHER" id="PTHR22604">
    <property type="entry name" value="OXIDOREDUCTASES"/>
    <property type="match status" value="1"/>
</dbReference>
<evidence type="ECO:0000256" key="3">
    <source>
        <dbReference type="ARBA" id="ARBA00038984"/>
    </source>
</evidence>
<dbReference type="AlphaFoldDB" id="A0A218Z6G3"/>
<dbReference type="SUPFAM" id="SSF51735">
    <property type="entry name" value="NAD(P)-binding Rossmann-fold domains"/>
    <property type="match status" value="1"/>
</dbReference>
<accession>A0A218Z6G3</accession>
<evidence type="ECO:0000256" key="5">
    <source>
        <dbReference type="ARBA" id="ARBA00049233"/>
    </source>
</evidence>
<dbReference type="SUPFAM" id="SSF55347">
    <property type="entry name" value="Glyceraldehyde-3-phosphate dehydrogenase-like, C-terminal domain"/>
    <property type="match status" value="1"/>
</dbReference>
<dbReference type="InterPro" id="IPR050984">
    <property type="entry name" value="Gfo/Idh/MocA_domain"/>
</dbReference>
<feature type="domain" description="GFO/IDH/MocA-like oxidoreductase" evidence="7">
    <location>
        <begin position="170"/>
        <end position="264"/>
    </location>
</feature>
<keyword evidence="2" id="KW-0560">Oxidoreductase</keyword>
<dbReference type="EMBL" id="MZNU01000188">
    <property type="protein sequence ID" value="OWP03190.1"/>
    <property type="molecule type" value="Genomic_DNA"/>
</dbReference>
<comment type="similarity">
    <text evidence="1">Belongs to the Gfo/Idh/MocA family.</text>
</comment>
<dbReference type="Pfam" id="PF01408">
    <property type="entry name" value="GFO_IDH_MocA"/>
    <property type="match status" value="1"/>
</dbReference>
<evidence type="ECO:0000256" key="2">
    <source>
        <dbReference type="ARBA" id="ARBA00023002"/>
    </source>
</evidence>
<evidence type="ECO:0000256" key="1">
    <source>
        <dbReference type="ARBA" id="ARBA00010928"/>
    </source>
</evidence>
<dbReference type="GO" id="GO:0000166">
    <property type="term" value="F:nucleotide binding"/>
    <property type="evidence" value="ECO:0007669"/>
    <property type="project" value="InterPro"/>
</dbReference>
<sequence length="415" mass="46774">MASLISLLRRNWVMFNPPKPPKEQDALRIGLLGASSIAPIAIIGPAKSHPEVIIAAVAARDEKRADAYAKKHGIPIVHKSYQALIDDPAIQAVYIPLPNGLHYEWTIRALKAHKHVLLEKPSTSTAAEAASLFHHPLLQQPHAPVLLEAFHSRFHPACPAFLALLDSQTVVSAHAVMSCPRFVFPDTDIRFDYEVSGGVTMDMGPYAVLFLRLVFGAEPTRCINAVPRLMPEGSDRRCDQAMVARWQFPNGGHGSLDIDLSSRGWGGIPTFGWPKCEVVHGETTIDDEGLGEGEEHVVIKTVTFWNFVMPTLWHRIDIMERHIIRTSPDRKIFKTWTTTRNKKVYTWEDESRRVEGDESWSTYRHQLEQFVDKVRGRESSSGLWMDAEDSVRQMAMIDSVYEKARLPLRPTSSYQ</sequence>
<dbReference type="Gene3D" id="3.40.50.720">
    <property type="entry name" value="NAD(P)-binding Rossmann-like Domain"/>
    <property type="match status" value="1"/>
</dbReference>
<dbReference type="Proteomes" id="UP000242519">
    <property type="component" value="Unassembled WGS sequence"/>
</dbReference>
<protein>
    <recommendedName>
        <fullName evidence="3">D-xylose 1-dehydrogenase (NADP(+), D-xylono-1,5-lactone-forming)</fullName>
        <ecNumber evidence="3">1.1.1.179</ecNumber>
    </recommendedName>
    <alternativeName>
        <fullName evidence="4">D-xylose-NADP dehydrogenase</fullName>
    </alternativeName>
</protein>
<gene>
    <name evidence="8" type="ORF">B2J93_7216</name>
</gene>
<dbReference type="InParanoid" id="A0A218Z6G3"/>
<comment type="caution">
    <text evidence="8">The sequence shown here is derived from an EMBL/GenBank/DDBJ whole genome shotgun (WGS) entry which is preliminary data.</text>
</comment>
<evidence type="ECO:0000313" key="9">
    <source>
        <dbReference type="Proteomes" id="UP000242519"/>
    </source>
</evidence>
<dbReference type="EC" id="1.1.1.179" evidence="3"/>